<feature type="binding site" evidence="9 11">
    <location>
        <position position="189"/>
    </location>
    <ligand>
        <name>FMN</name>
        <dbReference type="ChEBI" id="CHEBI:58210"/>
    </ligand>
</feature>
<keyword evidence="6 9" id="KW-0288">FMN</keyword>
<dbReference type="Gene3D" id="2.30.110.10">
    <property type="entry name" value="Electron Transport, Fmn-binding Protein, Chain A"/>
    <property type="match status" value="1"/>
</dbReference>
<dbReference type="Pfam" id="PF01243">
    <property type="entry name" value="PNPOx_N"/>
    <property type="match status" value="1"/>
</dbReference>
<feature type="binding site" evidence="9 11">
    <location>
        <begin position="80"/>
        <end position="81"/>
    </location>
    <ligand>
        <name>FMN</name>
        <dbReference type="ChEBI" id="CHEBI:58210"/>
    </ligand>
</feature>
<comment type="subunit">
    <text evidence="4 9">Homodimer.</text>
</comment>
<keyword evidence="15" id="KW-1185">Reference proteome</keyword>
<evidence type="ECO:0000256" key="1">
    <source>
        <dbReference type="ARBA" id="ARBA00004738"/>
    </source>
</evidence>
<dbReference type="InterPro" id="IPR011576">
    <property type="entry name" value="Pyridox_Oxase_N"/>
</dbReference>
<dbReference type="RefSeq" id="WP_107215224.1">
    <property type="nucleotide sequence ID" value="NZ_KZ686269.1"/>
</dbReference>
<dbReference type="PANTHER" id="PTHR10851">
    <property type="entry name" value="PYRIDOXINE-5-PHOSPHATE OXIDASE"/>
    <property type="match status" value="1"/>
</dbReference>
<feature type="binding site" evidence="10">
    <location>
        <begin position="12"/>
        <end position="15"/>
    </location>
    <ligand>
        <name>substrate</name>
    </ligand>
</feature>
<comment type="catalytic activity">
    <reaction evidence="9">
        <text>pyridoxamine 5'-phosphate + O2 + H2O = pyridoxal 5'-phosphate + H2O2 + NH4(+)</text>
        <dbReference type="Rhea" id="RHEA:15817"/>
        <dbReference type="ChEBI" id="CHEBI:15377"/>
        <dbReference type="ChEBI" id="CHEBI:15379"/>
        <dbReference type="ChEBI" id="CHEBI:16240"/>
        <dbReference type="ChEBI" id="CHEBI:28938"/>
        <dbReference type="ChEBI" id="CHEBI:58451"/>
        <dbReference type="ChEBI" id="CHEBI:597326"/>
        <dbReference type="EC" id="1.4.3.5"/>
    </reaction>
</comment>
<dbReference type="UniPathway" id="UPA01068">
    <property type="reaction ID" value="UER00304"/>
</dbReference>
<gene>
    <name evidence="9 14" type="primary">pdxH</name>
    <name evidence="14" type="ORF">C7T94_10070</name>
</gene>
<evidence type="ECO:0000313" key="15">
    <source>
        <dbReference type="Proteomes" id="UP000240912"/>
    </source>
</evidence>
<feature type="domain" description="Pyridoxine 5'-phosphate oxidase dimerisation C-terminal" evidence="13">
    <location>
        <begin position="176"/>
        <end position="217"/>
    </location>
</feature>
<accession>A0A2T3HKI3</accession>
<comment type="cofactor">
    <cofactor evidence="9 11">
        <name>FMN</name>
        <dbReference type="ChEBI" id="CHEBI:58210"/>
    </cofactor>
    <text evidence="9 11">Binds 1 FMN per subunit.</text>
</comment>
<dbReference type="Pfam" id="PF10590">
    <property type="entry name" value="PNP_phzG_C"/>
    <property type="match status" value="1"/>
</dbReference>
<comment type="catalytic activity">
    <reaction evidence="9">
        <text>pyridoxine 5'-phosphate + O2 = pyridoxal 5'-phosphate + H2O2</text>
        <dbReference type="Rhea" id="RHEA:15149"/>
        <dbReference type="ChEBI" id="CHEBI:15379"/>
        <dbReference type="ChEBI" id="CHEBI:16240"/>
        <dbReference type="ChEBI" id="CHEBI:58589"/>
        <dbReference type="ChEBI" id="CHEBI:597326"/>
        <dbReference type="EC" id="1.4.3.5"/>
    </reaction>
</comment>
<comment type="similarity">
    <text evidence="3 9">Belongs to the pyridoxamine 5'-phosphate oxidase family.</text>
</comment>
<feature type="binding site" evidence="9 10">
    <location>
        <position position="127"/>
    </location>
    <ligand>
        <name>substrate</name>
    </ligand>
</feature>
<evidence type="ECO:0000256" key="6">
    <source>
        <dbReference type="ARBA" id="ARBA00022643"/>
    </source>
</evidence>
<dbReference type="GO" id="GO:0008615">
    <property type="term" value="P:pyridoxine biosynthetic process"/>
    <property type="evidence" value="ECO:0007669"/>
    <property type="project" value="UniProtKB-UniRule"/>
</dbReference>
<evidence type="ECO:0000256" key="7">
    <source>
        <dbReference type="ARBA" id="ARBA00023002"/>
    </source>
</evidence>
<feature type="binding site" evidence="9 11">
    <location>
        <position position="87"/>
    </location>
    <ligand>
        <name>FMN</name>
        <dbReference type="ChEBI" id="CHEBI:58210"/>
    </ligand>
</feature>
<feature type="binding site" evidence="9 10">
    <location>
        <position position="70"/>
    </location>
    <ligand>
        <name>substrate</name>
    </ligand>
</feature>
<feature type="binding site" evidence="9 11">
    <location>
        <begin position="65"/>
        <end position="70"/>
    </location>
    <ligand>
        <name>FMN</name>
        <dbReference type="ChEBI" id="CHEBI:58210"/>
    </ligand>
</feature>
<feature type="binding site" evidence="9 11">
    <location>
        <position position="86"/>
    </location>
    <ligand>
        <name>FMN</name>
        <dbReference type="ChEBI" id="CHEBI:58210"/>
    </ligand>
</feature>
<feature type="domain" description="Pyridoxamine 5'-phosphate oxidase N-terminal" evidence="12">
    <location>
        <begin position="38"/>
        <end position="159"/>
    </location>
</feature>
<proteinExistence type="inferred from homology"/>
<dbReference type="PIRSF" id="PIRSF000190">
    <property type="entry name" value="Pyd_amn-ph_oxd"/>
    <property type="match status" value="1"/>
</dbReference>
<dbReference type="GO" id="GO:0010181">
    <property type="term" value="F:FMN binding"/>
    <property type="evidence" value="ECO:0007669"/>
    <property type="project" value="UniProtKB-UniRule"/>
</dbReference>
<evidence type="ECO:0000256" key="11">
    <source>
        <dbReference type="PIRSR" id="PIRSR000190-2"/>
    </source>
</evidence>
<dbReference type="NCBIfam" id="NF004231">
    <property type="entry name" value="PRK05679.1"/>
    <property type="match status" value="1"/>
</dbReference>
<evidence type="ECO:0000259" key="13">
    <source>
        <dbReference type="Pfam" id="PF10590"/>
    </source>
</evidence>
<dbReference type="Proteomes" id="UP000240912">
    <property type="component" value="Unassembled WGS sequence"/>
</dbReference>
<dbReference type="EC" id="1.4.3.5" evidence="9"/>
<feature type="binding site" evidence="9 11">
    <location>
        <position position="109"/>
    </location>
    <ligand>
        <name>FMN</name>
        <dbReference type="ChEBI" id="CHEBI:58210"/>
    </ligand>
</feature>
<feature type="binding site" evidence="9 10">
    <location>
        <begin position="195"/>
        <end position="197"/>
    </location>
    <ligand>
        <name>substrate</name>
    </ligand>
</feature>
<dbReference type="FunFam" id="2.30.110.10:FF:000005">
    <property type="entry name" value="NAD(P)H-hydrate epimerase"/>
    <property type="match status" value="1"/>
</dbReference>
<dbReference type="NCBIfam" id="TIGR00558">
    <property type="entry name" value="pdxH"/>
    <property type="match status" value="1"/>
</dbReference>
<dbReference type="InterPro" id="IPR019576">
    <property type="entry name" value="Pyridoxamine_oxidase_dimer_C"/>
</dbReference>
<comment type="pathway">
    <text evidence="1 9">Cofactor metabolism; pyridoxal 5'-phosphate salvage; pyridoxal 5'-phosphate from pyridoxamine 5'-phosphate: step 1/1.</text>
</comment>
<comment type="caution">
    <text evidence="14">The sequence shown here is derived from an EMBL/GenBank/DDBJ whole genome shotgun (WGS) entry which is preliminary data.</text>
</comment>
<dbReference type="EMBL" id="PYLS01000005">
    <property type="protein sequence ID" value="PST82965.1"/>
    <property type="molecule type" value="Genomic_DNA"/>
</dbReference>
<protein>
    <recommendedName>
        <fullName evidence="9">Pyridoxine/pyridoxamine 5'-phosphate oxidase</fullName>
        <ecNumber evidence="9">1.4.3.5</ecNumber>
    </recommendedName>
    <alternativeName>
        <fullName evidence="9">PNP/PMP oxidase</fullName>
        <shortName evidence="9">PNPOx</shortName>
    </alternativeName>
    <alternativeName>
        <fullName evidence="9">Pyridoxal 5'-phosphate synthase</fullName>
    </alternativeName>
</protein>
<dbReference type="AlphaFoldDB" id="A0A2T3HKI3"/>
<dbReference type="PROSITE" id="PS01064">
    <property type="entry name" value="PYRIDOX_OXIDASE"/>
    <property type="match status" value="1"/>
</dbReference>
<evidence type="ECO:0000256" key="5">
    <source>
        <dbReference type="ARBA" id="ARBA00022630"/>
    </source>
</evidence>
<name>A0A2T3HKI3_9SPHI</name>
<comment type="function">
    <text evidence="9">Catalyzes the oxidation of either pyridoxine 5'-phosphate (PNP) or pyridoxamine 5'-phosphate (PMP) into pyridoxal 5'-phosphate (PLP).</text>
</comment>
<evidence type="ECO:0000256" key="10">
    <source>
        <dbReference type="PIRSR" id="PIRSR000190-1"/>
    </source>
</evidence>
<sequence>MQITTEFIQNLRQDYRNASLEEKDTEADPILQFAIWFENAVQANIYEPNVMTVATANAQGRPSARILLLKGYDQEGFVFYTNYNSRKGDHLAENPQAALLFFWDELERQVRIEGTVSKIGEERSVQYFQSRPRGSQIGAAASPQSRVIPDRAYLEDKVNMLTAQFDGQDVPKPLEWGGYQLRPDYVEFWQGRPSRLHDRIAYRLMENGIWVKNRLAP</sequence>
<dbReference type="OrthoDB" id="9780392at2"/>
<dbReference type="InterPro" id="IPR019740">
    <property type="entry name" value="Pyridox_Oxase_CS"/>
</dbReference>
<evidence type="ECO:0000259" key="12">
    <source>
        <dbReference type="Pfam" id="PF01243"/>
    </source>
</evidence>
<feature type="binding site" evidence="9 11">
    <location>
        <position position="199"/>
    </location>
    <ligand>
        <name>FMN</name>
        <dbReference type="ChEBI" id="CHEBI:58210"/>
    </ligand>
</feature>
<organism evidence="14 15">
    <name type="scientific">Pedobacter yulinensis</name>
    <dbReference type="NCBI Taxonomy" id="2126353"/>
    <lineage>
        <taxon>Bacteria</taxon>
        <taxon>Pseudomonadati</taxon>
        <taxon>Bacteroidota</taxon>
        <taxon>Sphingobacteriia</taxon>
        <taxon>Sphingobacteriales</taxon>
        <taxon>Sphingobacteriaceae</taxon>
        <taxon>Pedobacter</taxon>
    </lineage>
</organism>
<dbReference type="PANTHER" id="PTHR10851:SF0">
    <property type="entry name" value="PYRIDOXINE-5'-PHOSPHATE OXIDASE"/>
    <property type="match status" value="1"/>
</dbReference>
<comment type="pathway">
    <text evidence="2 9">Cofactor metabolism; pyridoxal 5'-phosphate salvage; pyridoxal 5'-phosphate from pyridoxine 5'-phosphate: step 1/1.</text>
</comment>
<keyword evidence="5 9" id="KW-0285">Flavoprotein</keyword>
<dbReference type="InterPro" id="IPR000659">
    <property type="entry name" value="Pyridox_Oxase"/>
</dbReference>
<feature type="binding site" evidence="9 11">
    <location>
        <begin position="144"/>
        <end position="145"/>
    </location>
    <ligand>
        <name>FMN</name>
        <dbReference type="ChEBI" id="CHEBI:58210"/>
    </ligand>
</feature>
<reference evidence="14 15" key="1">
    <citation type="submission" date="2018-03" db="EMBL/GenBank/DDBJ databases">
        <authorList>
            <person name="Keele B.F."/>
        </authorList>
    </citation>
    <scope>NUCLEOTIDE SEQUENCE [LARGE SCALE GENOMIC DNA]</scope>
    <source>
        <strain evidence="14 15">YL28-9</strain>
    </source>
</reference>
<feature type="binding site" evidence="9 10">
    <location>
        <position position="131"/>
    </location>
    <ligand>
        <name>substrate</name>
    </ligand>
</feature>
<evidence type="ECO:0000256" key="4">
    <source>
        <dbReference type="ARBA" id="ARBA00011738"/>
    </source>
</evidence>
<evidence type="ECO:0000256" key="2">
    <source>
        <dbReference type="ARBA" id="ARBA00005037"/>
    </source>
</evidence>
<dbReference type="GO" id="GO:0004733">
    <property type="term" value="F:pyridoxamine phosphate oxidase activity"/>
    <property type="evidence" value="ECO:0007669"/>
    <property type="project" value="UniProtKB-UniRule"/>
</dbReference>
<evidence type="ECO:0000256" key="3">
    <source>
        <dbReference type="ARBA" id="ARBA00007301"/>
    </source>
</evidence>
<feature type="binding site" evidence="9 10">
    <location>
        <position position="135"/>
    </location>
    <ligand>
        <name>substrate</name>
    </ligand>
</feature>
<dbReference type="SUPFAM" id="SSF50475">
    <property type="entry name" value="FMN-binding split barrel"/>
    <property type="match status" value="1"/>
</dbReference>
<evidence type="ECO:0000313" key="14">
    <source>
        <dbReference type="EMBL" id="PST82965.1"/>
    </source>
</evidence>
<dbReference type="InterPro" id="IPR012349">
    <property type="entry name" value="Split_barrel_FMN-bd"/>
</dbReference>
<dbReference type="HAMAP" id="MF_01629">
    <property type="entry name" value="PdxH"/>
    <property type="match status" value="1"/>
</dbReference>
<evidence type="ECO:0000256" key="9">
    <source>
        <dbReference type="HAMAP-Rule" id="MF_01629"/>
    </source>
</evidence>
<evidence type="ECO:0000256" key="8">
    <source>
        <dbReference type="ARBA" id="ARBA00023096"/>
    </source>
</evidence>
<keyword evidence="8 9" id="KW-0664">Pyridoxine biosynthesis</keyword>
<keyword evidence="7 9" id="KW-0560">Oxidoreductase</keyword>